<gene>
    <name evidence="15" type="ORF">S01H1_02714</name>
</gene>
<comment type="similarity">
    <text evidence="4">Belongs to the AdoMet synthase family.</text>
</comment>
<evidence type="ECO:0000256" key="1">
    <source>
        <dbReference type="ARBA" id="ARBA00001946"/>
    </source>
</evidence>
<evidence type="ECO:0000256" key="9">
    <source>
        <dbReference type="ARBA" id="ARBA00022741"/>
    </source>
</evidence>
<dbReference type="GO" id="GO:0004478">
    <property type="term" value="F:methionine adenosyltransferase activity"/>
    <property type="evidence" value="ECO:0007669"/>
    <property type="project" value="UniProtKB-EC"/>
</dbReference>
<organism evidence="15">
    <name type="scientific">marine sediment metagenome</name>
    <dbReference type="NCBI Taxonomy" id="412755"/>
    <lineage>
        <taxon>unclassified sequences</taxon>
        <taxon>metagenomes</taxon>
        <taxon>ecological metagenomes</taxon>
    </lineage>
</organism>
<comment type="caution">
    <text evidence="15">The sequence shown here is derived from an EMBL/GenBank/DDBJ whole genome shotgun (WGS) entry which is preliminary data.</text>
</comment>
<dbReference type="EMBL" id="BARS01001355">
    <property type="protein sequence ID" value="GAF70695.1"/>
    <property type="molecule type" value="Genomic_DNA"/>
</dbReference>
<keyword evidence="6" id="KW-0554">One-carbon metabolism</keyword>
<evidence type="ECO:0000256" key="10">
    <source>
        <dbReference type="ARBA" id="ARBA00022840"/>
    </source>
</evidence>
<dbReference type="InterPro" id="IPR022631">
    <property type="entry name" value="ADOMET_SYNTHASE_CS"/>
</dbReference>
<dbReference type="UniPathway" id="UPA00315">
    <property type="reaction ID" value="UER00080"/>
</dbReference>
<dbReference type="GO" id="GO:0005524">
    <property type="term" value="F:ATP binding"/>
    <property type="evidence" value="ECO:0007669"/>
    <property type="project" value="UniProtKB-KW"/>
</dbReference>
<feature type="domain" description="S-adenosylmethionine synthetase C-terminal" evidence="14">
    <location>
        <begin position="63"/>
        <end position="202"/>
    </location>
</feature>
<dbReference type="GO" id="GO:0006730">
    <property type="term" value="P:one-carbon metabolic process"/>
    <property type="evidence" value="ECO:0007669"/>
    <property type="project" value="UniProtKB-KW"/>
</dbReference>
<sequence length="223" mass="24343">IEYSFGVPRRVKTVVVSSQHDDGVELAHLQADIMEHVVHHVIPAGLLNSDTTYRINPSGRFVIGGPKGDSGLSGRKNIVDAYGSSGRHGGGSYSGKDPTKVDRSCSYAARYVTKNIVAAGLADRAEIELAYAIGVAHPVSVSLETFGTQNVDYEVIDGLIKKHFDLRPAAIVRHLDLRRPIYRATATYGHFGREDIDAPWERTDKADLLRREAGLPQAEGARR</sequence>
<dbReference type="EC" id="2.5.1.6" evidence="5"/>
<evidence type="ECO:0000256" key="5">
    <source>
        <dbReference type="ARBA" id="ARBA00012828"/>
    </source>
</evidence>
<dbReference type="SUPFAM" id="SSF55973">
    <property type="entry name" value="S-adenosylmethionine synthetase"/>
    <property type="match status" value="2"/>
</dbReference>
<dbReference type="AlphaFoldDB" id="X0T3R2"/>
<keyword evidence="7" id="KW-0808">Transferase</keyword>
<evidence type="ECO:0000259" key="13">
    <source>
        <dbReference type="Pfam" id="PF02772"/>
    </source>
</evidence>
<accession>X0T3R2</accession>
<dbReference type="Pfam" id="PF02772">
    <property type="entry name" value="S-AdoMet_synt_M"/>
    <property type="match status" value="1"/>
</dbReference>
<keyword evidence="9" id="KW-0547">Nucleotide-binding</keyword>
<comment type="pathway">
    <text evidence="3">Amino-acid biosynthesis; S-adenosyl-L-methionine biosynthesis; S-adenosyl-L-methionine from L-methionine: step 1/1.</text>
</comment>
<feature type="non-terminal residue" evidence="15">
    <location>
        <position position="1"/>
    </location>
</feature>
<evidence type="ECO:0000313" key="15">
    <source>
        <dbReference type="EMBL" id="GAF70695.1"/>
    </source>
</evidence>
<evidence type="ECO:0000256" key="11">
    <source>
        <dbReference type="ARBA" id="ARBA00022842"/>
    </source>
</evidence>
<keyword evidence="10" id="KW-0067">ATP-binding</keyword>
<comment type="cofactor">
    <cofactor evidence="2">
        <name>K(+)</name>
        <dbReference type="ChEBI" id="CHEBI:29103"/>
    </cofactor>
</comment>
<comment type="cofactor">
    <cofactor evidence="1">
        <name>Mg(2+)</name>
        <dbReference type="ChEBI" id="CHEBI:18420"/>
    </cofactor>
</comment>
<dbReference type="InterPro" id="IPR002133">
    <property type="entry name" value="S-AdoMet_synthetase"/>
</dbReference>
<evidence type="ECO:0000256" key="3">
    <source>
        <dbReference type="ARBA" id="ARBA00005224"/>
    </source>
</evidence>
<proteinExistence type="inferred from homology"/>
<name>X0T3R2_9ZZZZ</name>
<dbReference type="GO" id="GO:0006556">
    <property type="term" value="P:S-adenosylmethionine biosynthetic process"/>
    <property type="evidence" value="ECO:0007669"/>
    <property type="project" value="UniProtKB-UniPathway"/>
</dbReference>
<dbReference type="InterPro" id="IPR022636">
    <property type="entry name" value="S-AdoMet_synthetase_sfam"/>
</dbReference>
<dbReference type="PANTHER" id="PTHR11964">
    <property type="entry name" value="S-ADENOSYLMETHIONINE SYNTHETASE"/>
    <property type="match status" value="1"/>
</dbReference>
<protein>
    <recommendedName>
        <fullName evidence="5">methionine adenosyltransferase</fullName>
        <ecNumber evidence="5">2.5.1.6</ecNumber>
    </recommendedName>
</protein>
<evidence type="ECO:0000259" key="14">
    <source>
        <dbReference type="Pfam" id="PF02773"/>
    </source>
</evidence>
<evidence type="ECO:0000256" key="4">
    <source>
        <dbReference type="ARBA" id="ARBA00009685"/>
    </source>
</evidence>
<reference evidence="15" key="1">
    <citation type="journal article" date="2014" name="Front. Microbiol.">
        <title>High frequency of phylogenetically diverse reductive dehalogenase-homologous genes in deep subseafloor sedimentary metagenomes.</title>
        <authorList>
            <person name="Kawai M."/>
            <person name="Futagami T."/>
            <person name="Toyoda A."/>
            <person name="Takaki Y."/>
            <person name="Nishi S."/>
            <person name="Hori S."/>
            <person name="Arai W."/>
            <person name="Tsubouchi T."/>
            <person name="Morono Y."/>
            <person name="Uchiyama I."/>
            <person name="Ito T."/>
            <person name="Fujiyama A."/>
            <person name="Inagaki F."/>
            <person name="Takami H."/>
        </authorList>
    </citation>
    <scope>NUCLEOTIDE SEQUENCE</scope>
    <source>
        <strain evidence="15">Expedition CK06-06</strain>
    </source>
</reference>
<evidence type="ECO:0000256" key="2">
    <source>
        <dbReference type="ARBA" id="ARBA00001958"/>
    </source>
</evidence>
<dbReference type="PROSITE" id="PS00377">
    <property type="entry name" value="ADOMET_SYNTHASE_2"/>
    <property type="match status" value="1"/>
</dbReference>
<keyword evidence="11" id="KW-0460">Magnesium</keyword>
<evidence type="ECO:0000256" key="8">
    <source>
        <dbReference type="ARBA" id="ARBA00022723"/>
    </source>
</evidence>
<dbReference type="Gene3D" id="3.30.300.10">
    <property type="match status" value="3"/>
</dbReference>
<keyword evidence="12" id="KW-0630">Potassium</keyword>
<evidence type="ECO:0000256" key="12">
    <source>
        <dbReference type="ARBA" id="ARBA00022958"/>
    </source>
</evidence>
<dbReference type="Pfam" id="PF02773">
    <property type="entry name" value="S-AdoMet_synt_C"/>
    <property type="match status" value="1"/>
</dbReference>
<feature type="domain" description="S-adenosylmethionine synthetase central" evidence="13">
    <location>
        <begin position="1"/>
        <end position="61"/>
    </location>
</feature>
<evidence type="ECO:0000256" key="6">
    <source>
        <dbReference type="ARBA" id="ARBA00022563"/>
    </source>
</evidence>
<dbReference type="InterPro" id="IPR022629">
    <property type="entry name" value="S-AdoMet_synt_central"/>
</dbReference>
<evidence type="ECO:0000256" key="7">
    <source>
        <dbReference type="ARBA" id="ARBA00022679"/>
    </source>
</evidence>
<keyword evidence="8" id="KW-0479">Metal-binding</keyword>
<dbReference type="GO" id="GO:0046872">
    <property type="term" value="F:metal ion binding"/>
    <property type="evidence" value="ECO:0007669"/>
    <property type="project" value="UniProtKB-KW"/>
</dbReference>
<dbReference type="InterPro" id="IPR022630">
    <property type="entry name" value="S-AdoMet_synt_C"/>
</dbReference>